<evidence type="ECO:0000313" key="3">
    <source>
        <dbReference type="Proteomes" id="UP001215280"/>
    </source>
</evidence>
<feature type="non-terminal residue" evidence="2">
    <location>
        <position position="88"/>
    </location>
</feature>
<accession>A0AAD7KA73</accession>
<gene>
    <name evidence="2" type="ORF">DFH07DRAFT_936090</name>
</gene>
<keyword evidence="1" id="KW-0812">Transmembrane</keyword>
<keyword evidence="1" id="KW-1133">Transmembrane helix</keyword>
<evidence type="ECO:0000313" key="2">
    <source>
        <dbReference type="EMBL" id="KAJ7780158.1"/>
    </source>
</evidence>
<dbReference type="AlphaFoldDB" id="A0AAD7KA73"/>
<dbReference type="EMBL" id="JARJLG010000006">
    <property type="protein sequence ID" value="KAJ7780158.1"/>
    <property type="molecule type" value="Genomic_DNA"/>
</dbReference>
<keyword evidence="3" id="KW-1185">Reference proteome</keyword>
<reference evidence="2" key="1">
    <citation type="submission" date="2023-03" db="EMBL/GenBank/DDBJ databases">
        <title>Massive genome expansion in bonnet fungi (Mycena s.s.) driven by repeated elements and novel gene families across ecological guilds.</title>
        <authorList>
            <consortium name="Lawrence Berkeley National Laboratory"/>
            <person name="Harder C.B."/>
            <person name="Miyauchi S."/>
            <person name="Viragh M."/>
            <person name="Kuo A."/>
            <person name="Thoen E."/>
            <person name="Andreopoulos B."/>
            <person name="Lu D."/>
            <person name="Skrede I."/>
            <person name="Drula E."/>
            <person name="Henrissat B."/>
            <person name="Morin E."/>
            <person name="Kohler A."/>
            <person name="Barry K."/>
            <person name="LaButti K."/>
            <person name="Morin E."/>
            <person name="Salamov A."/>
            <person name="Lipzen A."/>
            <person name="Mereny Z."/>
            <person name="Hegedus B."/>
            <person name="Baldrian P."/>
            <person name="Stursova M."/>
            <person name="Weitz H."/>
            <person name="Taylor A."/>
            <person name="Grigoriev I.V."/>
            <person name="Nagy L.G."/>
            <person name="Martin F."/>
            <person name="Kauserud H."/>
        </authorList>
    </citation>
    <scope>NUCLEOTIDE SEQUENCE</scope>
    <source>
        <strain evidence="2">CBHHK188m</strain>
    </source>
</reference>
<organism evidence="2 3">
    <name type="scientific">Mycena maculata</name>
    <dbReference type="NCBI Taxonomy" id="230809"/>
    <lineage>
        <taxon>Eukaryota</taxon>
        <taxon>Fungi</taxon>
        <taxon>Dikarya</taxon>
        <taxon>Basidiomycota</taxon>
        <taxon>Agaricomycotina</taxon>
        <taxon>Agaricomycetes</taxon>
        <taxon>Agaricomycetidae</taxon>
        <taxon>Agaricales</taxon>
        <taxon>Marasmiineae</taxon>
        <taxon>Mycenaceae</taxon>
        <taxon>Mycena</taxon>
    </lineage>
</organism>
<proteinExistence type="predicted"/>
<feature type="transmembrane region" description="Helical" evidence="1">
    <location>
        <begin position="34"/>
        <end position="53"/>
    </location>
</feature>
<dbReference type="Proteomes" id="UP001215280">
    <property type="component" value="Unassembled WGS sequence"/>
</dbReference>
<name>A0AAD7KA73_9AGAR</name>
<protein>
    <submittedName>
        <fullName evidence="2">Uncharacterized protein</fullName>
    </submittedName>
</protein>
<comment type="caution">
    <text evidence="2">The sequence shown here is derived from an EMBL/GenBank/DDBJ whole genome shotgun (WGS) entry which is preliminary data.</text>
</comment>
<sequence>MYKYEKGDLHIQALPDPEQDSDAPALTRLDIMQFTTYATVVLCFIFSLSSAALGKDLEGREPTPVTFSLPVAPSCPPINCVPINKRSC</sequence>
<evidence type="ECO:0000256" key="1">
    <source>
        <dbReference type="SAM" id="Phobius"/>
    </source>
</evidence>
<keyword evidence="1" id="KW-0472">Membrane</keyword>